<dbReference type="PROSITE" id="PS00107">
    <property type="entry name" value="PROTEIN_KINASE_ATP"/>
    <property type="match status" value="1"/>
</dbReference>
<evidence type="ECO:0000256" key="6">
    <source>
        <dbReference type="ARBA" id="ARBA00022840"/>
    </source>
</evidence>
<dbReference type="InterPro" id="IPR008271">
    <property type="entry name" value="Ser/Thr_kinase_AS"/>
</dbReference>
<dbReference type="EMBL" id="CM007906">
    <property type="protein sequence ID" value="OTF85913.1"/>
    <property type="molecule type" value="Genomic_DNA"/>
</dbReference>
<dbReference type="Gene3D" id="3.30.200.20">
    <property type="entry name" value="Phosphorylase Kinase, domain 1"/>
    <property type="match status" value="1"/>
</dbReference>
<dbReference type="Pfam" id="PF13202">
    <property type="entry name" value="EF-hand_5"/>
    <property type="match status" value="2"/>
</dbReference>
<keyword evidence="10" id="KW-0812">Transmembrane</keyword>
<proteinExistence type="predicted"/>
<evidence type="ECO:0000256" key="8">
    <source>
        <dbReference type="ARBA" id="ARBA00048679"/>
    </source>
</evidence>
<dbReference type="Gene3D" id="1.10.510.10">
    <property type="entry name" value="Transferase(Phosphotransferase) domain 1"/>
    <property type="match status" value="1"/>
</dbReference>
<dbReference type="PANTHER" id="PTHR27003:SF361">
    <property type="entry name" value="PROTEIN KINASE DOMAIN-CONTAINING PROTEIN"/>
    <property type="match status" value="1"/>
</dbReference>
<evidence type="ECO:0000313" key="17">
    <source>
        <dbReference type="Proteomes" id="UP000215914"/>
    </source>
</evidence>
<keyword evidence="4 9" id="KW-0547">Nucleotide-binding</keyword>
<dbReference type="PROSITE" id="PS00108">
    <property type="entry name" value="PROTEIN_KINASE_ST"/>
    <property type="match status" value="1"/>
</dbReference>
<evidence type="ECO:0000256" key="3">
    <source>
        <dbReference type="ARBA" id="ARBA00022679"/>
    </source>
</evidence>
<dbReference type="Proteomes" id="UP000215914">
    <property type="component" value="Chromosome 17"/>
</dbReference>
<dbReference type="Gramene" id="mRNA:HanXRQr2_Chr14g0659381">
    <property type="protein sequence ID" value="mRNA:HanXRQr2_Chr14g0659381"/>
    <property type="gene ID" value="HanXRQr2_Chr14g0659381"/>
</dbReference>
<dbReference type="InterPro" id="IPR011992">
    <property type="entry name" value="EF-hand-dom_pair"/>
</dbReference>
<dbReference type="InterPro" id="IPR011009">
    <property type="entry name" value="Kinase-like_dom_sf"/>
</dbReference>
<dbReference type="InterPro" id="IPR000719">
    <property type="entry name" value="Prot_kinase_dom"/>
</dbReference>
<reference evidence="13" key="3">
    <citation type="submission" date="2020-06" db="EMBL/GenBank/DDBJ databases">
        <title>Helianthus annuus Genome sequencing and assembly Release 2.</title>
        <authorList>
            <person name="Gouzy J."/>
            <person name="Langlade N."/>
            <person name="Munos S."/>
        </authorList>
    </citation>
    <scope>NUCLEOTIDE SEQUENCE</scope>
    <source>
        <tissue evidence="13">Leaves</tissue>
    </source>
</reference>
<evidence type="ECO:0000256" key="1">
    <source>
        <dbReference type="ARBA" id="ARBA00012513"/>
    </source>
</evidence>
<keyword evidence="17" id="KW-1185">Reference proteome</keyword>
<keyword evidence="10" id="KW-0472">Membrane</keyword>
<dbReference type="EMBL" id="CM007903">
    <property type="protein sequence ID" value="OTF99287.1"/>
    <property type="molecule type" value="Genomic_DNA"/>
</dbReference>
<dbReference type="EMBL" id="MNCJ02000329">
    <property type="protein sequence ID" value="KAF5770433.1"/>
    <property type="molecule type" value="Genomic_DNA"/>
</dbReference>
<evidence type="ECO:0000259" key="12">
    <source>
        <dbReference type="PROSITE" id="PS50222"/>
    </source>
</evidence>
<evidence type="ECO:0000313" key="14">
    <source>
        <dbReference type="EMBL" id="KAF5770433.1"/>
    </source>
</evidence>
<evidence type="ECO:0000259" key="11">
    <source>
        <dbReference type="PROSITE" id="PS50011"/>
    </source>
</evidence>
<evidence type="ECO:0000313" key="13">
    <source>
        <dbReference type="EMBL" id="KAF5770432.1"/>
    </source>
</evidence>
<reference evidence="13 17" key="1">
    <citation type="journal article" date="2017" name="Nature">
        <title>The sunflower genome provides insights into oil metabolism, flowering and Asterid evolution.</title>
        <authorList>
            <person name="Badouin H."/>
            <person name="Gouzy J."/>
            <person name="Grassa C.J."/>
            <person name="Murat F."/>
            <person name="Staton S.E."/>
            <person name="Cottret L."/>
            <person name="Lelandais-Briere C."/>
            <person name="Owens G.L."/>
            <person name="Carrere S."/>
            <person name="Mayjonade B."/>
            <person name="Legrand L."/>
            <person name="Gill N."/>
            <person name="Kane N.C."/>
            <person name="Bowers J.E."/>
            <person name="Hubner S."/>
            <person name="Bellec A."/>
            <person name="Berard A."/>
            <person name="Berges H."/>
            <person name="Blanchet N."/>
            <person name="Boniface M.C."/>
            <person name="Brunel D."/>
            <person name="Catrice O."/>
            <person name="Chaidir N."/>
            <person name="Claudel C."/>
            <person name="Donnadieu C."/>
            <person name="Faraut T."/>
            <person name="Fievet G."/>
            <person name="Helmstetter N."/>
            <person name="King M."/>
            <person name="Knapp S.J."/>
            <person name="Lai Z."/>
            <person name="Le Paslier M.C."/>
            <person name="Lippi Y."/>
            <person name="Lorenzon L."/>
            <person name="Mandel J.R."/>
            <person name="Marage G."/>
            <person name="Marchand G."/>
            <person name="Marquand E."/>
            <person name="Bret-Mestries E."/>
            <person name="Morien E."/>
            <person name="Nambeesan S."/>
            <person name="Nguyen T."/>
            <person name="Pegot-Espagnet P."/>
            <person name="Pouilly N."/>
            <person name="Raftis F."/>
            <person name="Sallet E."/>
            <person name="Schiex T."/>
            <person name="Thomas J."/>
            <person name="Vandecasteele C."/>
            <person name="Vares D."/>
            <person name="Vear F."/>
            <person name="Vautrin S."/>
            <person name="Crespi M."/>
            <person name="Mangin B."/>
            <person name="Burke J.M."/>
            <person name="Salse J."/>
            <person name="Munos S."/>
            <person name="Vincourt P."/>
            <person name="Rieseberg L.H."/>
            <person name="Langlade N.B."/>
        </authorList>
    </citation>
    <scope>NUCLEOTIDE SEQUENCE [LARGE SCALE GENOMIC DNA]</scope>
    <source>
        <strain evidence="17">cv. SF193</strain>
        <tissue evidence="13">Leaves</tissue>
    </source>
</reference>
<evidence type="ECO:0000256" key="2">
    <source>
        <dbReference type="ARBA" id="ARBA00022527"/>
    </source>
</evidence>
<protein>
    <recommendedName>
        <fullName evidence="1">non-specific serine/threonine protein kinase</fullName>
        <ecNumber evidence="1">2.7.11.1</ecNumber>
    </recommendedName>
</protein>
<dbReference type="GO" id="GO:0004674">
    <property type="term" value="F:protein serine/threonine kinase activity"/>
    <property type="evidence" value="ECO:0007669"/>
    <property type="project" value="UniProtKB-KW"/>
</dbReference>
<comment type="catalytic activity">
    <reaction evidence="8">
        <text>L-seryl-[protein] + ATP = O-phospho-L-seryl-[protein] + ADP + H(+)</text>
        <dbReference type="Rhea" id="RHEA:17989"/>
        <dbReference type="Rhea" id="RHEA-COMP:9863"/>
        <dbReference type="Rhea" id="RHEA-COMP:11604"/>
        <dbReference type="ChEBI" id="CHEBI:15378"/>
        <dbReference type="ChEBI" id="CHEBI:29999"/>
        <dbReference type="ChEBI" id="CHEBI:30616"/>
        <dbReference type="ChEBI" id="CHEBI:83421"/>
        <dbReference type="ChEBI" id="CHEBI:456216"/>
        <dbReference type="EC" id="2.7.11.1"/>
    </reaction>
</comment>
<evidence type="ECO:0000256" key="10">
    <source>
        <dbReference type="SAM" id="Phobius"/>
    </source>
</evidence>
<keyword evidence="3 13" id="KW-0808">Transferase</keyword>
<feature type="domain" description="EF-hand" evidence="12">
    <location>
        <begin position="410"/>
        <end position="445"/>
    </location>
</feature>
<evidence type="ECO:0000256" key="5">
    <source>
        <dbReference type="ARBA" id="ARBA00022777"/>
    </source>
</evidence>
<dbReference type="InterPro" id="IPR045272">
    <property type="entry name" value="ANXUR1/2-like"/>
</dbReference>
<dbReference type="SMART" id="SM00220">
    <property type="entry name" value="S_TKc"/>
    <property type="match status" value="1"/>
</dbReference>
<evidence type="ECO:0000256" key="7">
    <source>
        <dbReference type="ARBA" id="ARBA00047899"/>
    </source>
</evidence>
<reference evidence="16" key="2">
    <citation type="submission" date="2017-02" db="EMBL/GenBank/DDBJ databases">
        <title>Sunflower complete genome.</title>
        <authorList>
            <person name="Langlade N."/>
            <person name="Munos S."/>
        </authorList>
    </citation>
    <scope>NUCLEOTIDE SEQUENCE [LARGE SCALE GENOMIC DNA]</scope>
    <source>
        <tissue evidence="16">Leaves</tissue>
    </source>
</reference>
<gene>
    <name evidence="16" type="ORF">HannXRQ_Chr14g0454921</name>
    <name evidence="15" type="ORF">HannXRQ_Chr17g0545051</name>
    <name evidence="13" type="ORF">HanXRQr2_Chr14g0659371</name>
    <name evidence="14" type="ORF">HanXRQr2_Chr14g0659381</name>
</gene>
<dbReference type="PROSITE" id="PS50222">
    <property type="entry name" value="EF_HAND_2"/>
    <property type="match status" value="2"/>
</dbReference>
<dbReference type="InterPro" id="IPR002048">
    <property type="entry name" value="EF_hand_dom"/>
</dbReference>
<dbReference type="InterPro" id="IPR017441">
    <property type="entry name" value="Protein_kinase_ATP_BS"/>
</dbReference>
<dbReference type="InterPro" id="IPR001245">
    <property type="entry name" value="Ser-Thr/Tyr_kinase_cat_dom"/>
</dbReference>
<dbReference type="GO" id="GO:0004672">
    <property type="term" value="F:protein kinase activity"/>
    <property type="evidence" value="ECO:0000318"/>
    <property type="project" value="GO_Central"/>
</dbReference>
<feature type="domain" description="Protein kinase" evidence="11">
    <location>
        <begin position="25"/>
        <end position="309"/>
    </location>
</feature>
<dbReference type="PANTHER" id="PTHR27003">
    <property type="entry name" value="OS07G0166700 PROTEIN"/>
    <property type="match status" value="1"/>
</dbReference>
<evidence type="ECO:0000256" key="4">
    <source>
        <dbReference type="ARBA" id="ARBA00022741"/>
    </source>
</evidence>
<name>A0A251SKC9_HELAN</name>
<dbReference type="GO" id="GO:0005524">
    <property type="term" value="F:ATP binding"/>
    <property type="evidence" value="ECO:0007669"/>
    <property type="project" value="UniProtKB-UniRule"/>
</dbReference>
<feature type="transmembrane region" description="Helical" evidence="10">
    <location>
        <begin position="513"/>
        <end position="532"/>
    </location>
</feature>
<keyword evidence="2" id="KW-0723">Serine/threonine-protein kinase</keyword>
<keyword evidence="10" id="KW-1133">Transmembrane helix</keyword>
<evidence type="ECO:0000313" key="16">
    <source>
        <dbReference type="EMBL" id="OTF99287.1"/>
    </source>
</evidence>
<dbReference type="Pfam" id="PF07714">
    <property type="entry name" value="PK_Tyr_Ser-Thr"/>
    <property type="match status" value="1"/>
</dbReference>
<dbReference type="FunFam" id="3.30.200.20:FF:000039">
    <property type="entry name" value="receptor-like protein kinase FERONIA"/>
    <property type="match status" value="1"/>
</dbReference>
<dbReference type="GO" id="GO:0004714">
    <property type="term" value="F:transmembrane receptor protein tyrosine kinase activity"/>
    <property type="evidence" value="ECO:0007669"/>
    <property type="project" value="InterPro"/>
</dbReference>
<evidence type="ECO:0000256" key="9">
    <source>
        <dbReference type="PROSITE-ProRule" id="PRU10141"/>
    </source>
</evidence>
<dbReference type="AlphaFoldDB" id="A0A251SKC9"/>
<dbReference type="PROSITE" id="PS50011">
    <property type="entry name" value="PROTEIN_KINASE_DOM"/>
    <property type="match status" value="1"/>
</dbReference>
<dbReference type="OMA" id="TTLRYCH"/>
<dbReference type="EMBL" id="MNCJ02000329">
    <property type="protein sequence ID" value="KAF5770432.1"/>
    <property type="molecule type" value="Genomic_DNA"/>
</dbReference>
<dbReference type="OrthoDB" id="659885at2759"/>
<keyword evidence="6 9" id="KW-0067">ATP-binding</keyword>
<sequence>MLRLKKSKHLKKVSLAEIREATQSFASENCIGKGGYGMVYKGYLSIAPDSRTSILVAIKRLNEKQGRQGSPEFLTEIHLLSGKKHPNLINLFGYCVEHNEKILIYEYAERGSLDMFLKDDNRTHNLTWLERLKICVGAARGLHYLHNHVGKHEAIIHRDIKSANILIDENWVAKVSDFGLSTLLAGSDRDEVVSQACGTLGYVEPEYAKTDIVTKESDVYSFGIVLFEVLCGRLCTRIKINGGFLSPPSSAKDYYLNNSLDEIVDPSLREAMNFNSMDTFVEIAKECLHDDREERPPMGRVVEELEKSFNLQIRSEKVKIIFQHFDLNKDGGLNKEELGALIVATNSGLKRSTDDRVYHMVRSDQEKGLTCEGLLQIYDNCDVDLDMDYEVLSLKVNLHNGKKPSFTAWERYEKVLKIFQRFDLNNDGGLDPEEIEALVSATHPNSKVNMIIDYLEGNPYSLGFSEHYEEYAVGKKGLTLRGLLLIYDQGKLDLDLDFQALEQRGRNVADMHLWLLVFLVACLLPNTLLNLYPLRLKDLLWHMVLSYLKGSLC</sequence>
<dbReference type="SUPFAM" id="SSF56112">
    <property type="entry name" value="Protein kinase-like (PK-like)"/>
    <property type="match status" value="1"/>
</dbReference>
<dbReference type="SMART" id="SM00054">
    <property type="entry name" value="EFh"/>
    <property type="match status" value="2"/>
</dbReference>
<dbReference type="Gramene" id="mRNA:HanXRQr2_Chr14g0659371">
    <property type="protein sequence ID" value="mRNA:HanXRQr2_Chr14g0659371"/>
    <property type="gene ID" value="HanXRQr2_Chr14g0659371"/>
</dbReference>
<dbReference type="Gene3D" id="1.10.238.10">
    <property type="entry name" value="EF-hand"/>
    <property type="match status" value="1"/>
</dbReference>
<feature type="binding site" evidence="9">
    <location>
        <position position="59"/>
    </location>
    <ligand>
        <name>ATP</name>
        <dbReference type="ChEBI" id="CHEBI:30616"/>
    </ligand>
</feature>
<evidence type="ECO:0000313" key="15">
    <source>
        <dbReference type="EMBL" id="OTF85913.1"/>
    </source>
</evidence>
<dbReference type="Proteomes" id="UP000215914">
    <property type="component" value="Chromosome 14"/>
</dbReference>
<feature type="domain" description="EF-hand" evidence="12">
    <location>
        <begin position="313"/>
        <end position="348"/>
    </location>
</feature>
<comment type="catalytic activity">
    <reaction evidence="7">
        <text>L-threonyl-[protein] + ATP = O-phospho-L-threonyl-[protein] + ADP + H(+)</text>
        <dbReference type="Rhea" id="RHEA:46608"/>
        <dbReference type="Rhea" id="RHEA-COMP:11060"/>
        <dbReference type="Rhea" id="RHEA-COMP:11605"/>
        <dbReference type="ChEBI" id="CHEBI:15378"/>
        <dbReference type="ChEBI" id="CHEBI:30013"/>
        <dbReference type="ChEBI" id="CHEBI:30616"/>
        <dbReference type="ChEBI" id="CHEBI:61977"/>
        <dbReference type="ChEBI" id="CHEBI:456216"/>
        <dbReference type="EC" id="2.7.11.1"/>
    </reaction>
</comment>
<keyword evidence="5 15" id="KW-0418">Kinase</keyword>
<dbReference type="GO" id="GO:0005886">
    <property type="term" value="C:plasma membrane"/>
    <property type="evidence" value="ECO:0000318"/>
    <property type="project" value="GO_Central"/>
</dbReference>
<dbReference type="GO" id="GO:0005509">
    <property type="term" value="F:calcium ion binding"/>
    <property type="evidence" value="ECO:0007669"/>
    <property type="project" value="InterPro"/>
</dbReference>
<organism evidence="16 17">
    <name type="scientific">Helianthus annuus</name>
    <name type="common">Common sunflower</name>
    <dbReference type="NCBI Taxonomy" id="4232"/>
    <lineage>
        <taxon>Eukaryota</taxon>
        <taxon>Viridiplantae</taxon>
        <taxon>Streptophyta</taxon>
        <taxon>Embryophyta</taxon>
        <taxon>Tracheophyta</taxon>
        <taxon>Spermatophyta</taxon>
        <taxon>Magnoliopsida</taxon>
        <taxon>eudicotyledons</taxon>
        <taxon>Gunneridae</taxon>
        <taxon>Pentapetalae</taxon>
        <taxon>asterids</taxon>
        <taxon>campanulids</taxon>
        <taxon>Asterales</taxon>
        <taxon>Asteraceae</taxon>
        <taxon>Asteroideae</taxon>
        <taxon>Heliantheae alliance</taxon>
        <taxon>Heliantheae</taxon>
        <taxon>Helianthus</taxon>
    </lineage>
</organism>
<dbReference type="SUPFAM" id="SSF47473">
    <property type="entry name" value="EF-hand"/>
    <property type="match status" value="1"/>
</dbReference>
<dbReference type="FunFam" id="1.10.510.10:FF:001023">
    <property type="entry name" value="Os07g0541700 protein"/>
    <property type="match status" value="1"/>
</dbReference>
<dbReference type="EC" id="2.7.11.1" evidence="1"/>
<accession>A0A251SKC9</accession>